<dbReference type="InterPro" id="IPR013783">
    <property type="entry name" value="Ig-like_fold"/>
</dbReference>
<keyword evidence="4" id="KW-1185">Reference proteome</keyword>
<dbReference type="PANTHER" id="PTHR36842:SF1">
    <property type="entry name" value="PROTEIN TOLB"/>
    <property type="match status" value="1"/>
</dbReference>
<sequence length="492" mass="54205">MKRFSFCSLFALLLGSLWGCNEETLVEPTQQGSIYGRVKYNTNGKLAGQVLVRLSPSGRTAETDSSGLFQFDQVAVGRYSVQASKTGYREEVTTVEATPNVRTEVTIMLFEGPNKAPSAPAWVSPDSGNVWQKSSVTLKWKATDPENDGLTYEINLLKGGVLSQKFTGIKADSLVLTGLAYGTAYAWQVIVRDGFNTVNGAVWSFNTHAFPSFSYVYVRRVENRYQLFTSNETGEAIQLTSTGNNWRPIFSPSRLQIAFLSNAETDVHLYLMNRDGSNLRRVTSVPVRGLMPLDLSFCWSPDGTELLYPSNDRLYAVRTDGTGLRMVYQAPTGRFFAGCAWTSATKRIAVRTTSTGSVYDNRILLMSPEGKDTTTVLTTKSNRMSSPVFSVDGLKILYSLDKSGFQDEQGRQLDARIYTMDVKTKGIVDLSSITGKTAGTNDLEPRFSPNGAKVVFTSTDNTGTGEGKVMAIDTDGKSRTLLIDSAEMLYWR</sequence>
<dbReference type="InterPro" id="IPR011659">
    <property type="entry name" value="WD40"/>
</dbReference>
<comment type="similarity">
    <text evidence="1">Belongs to the TolB family.</text>
</comment>
<dbReference type="SUPFAM" id="SSF82171">
    <property type="entry name" value="DPP6 N-terminal domain-like"/>
    <property type="match status" value="1"/>
</dbReference>
<dbReference type="Pfam" id="PF13620">
    <property type="entry name" value="CarboxypepD_reg"/>
    <property type="match status" value="1"/>
</dbReference>
<dbReference type="Gene3D" id="2.60.40.10">
    <property type="entry name" value="Immunoglobulins"/>
    <property type="match status" value="1"/>
</dbReference>
<organism evidence="3 4">
    <name type="scientific">Larkinella punicea</name>
    <dbReference type="NCBI Taxonomy" id="2315727"/>
    <lineage>
        <taxon>Bacteria</taxon>
        <taxon>Pseudomonadati</taxon>
        <taxon>Bacteroidota</taxon>
        <taxon>Cytophagia</taxon>
        <taxon>Cytophagales</taxon>
        <taxon>Spirosomataceae</taxon>
        <taxon>Larkinella</taxon>
    </lineage>
</organism>
<dbReference type="SUPFAM" id="SSF49265">
    <property type="entry name" value="Fibronectin type III"/>
    <property type="match status" value="1"/>
</dbReference>
<gene>
    <name evidence="3" type="ORF">DUE52_31620</name>
</gene>
<dbReference type="InterPro" id="IPR011042">
    <property type="entry name" value="6-blade_b-propeller_TolB-like"/>
</dbReference>
<evidence type="ECO:0000256" key="2">
    <source>
        <dbReference type="SAM" id="SignalP"/>
    </source>
</evidence>
<proteinExistence type="inferred from homology"/>
<name>A0A368JCV6_9BACT</name>
<feature type="signal peptide" evidence="2">
    <location>
        <begin position="1"/>
        <end position="19"/>
    </location>
</feature>
<dbReference type="Gene3D" id="2.60.40.1120">
    <property type="entry name" value="Carboxypeptidase-like, regulatory domain"/>
    <property type="match status" value="1"/>
</dbReference>
<dbReference type="InterPro" id="IPR036116">
    <property type="entry name" value="FN3_sf"/>
</dbReference>
<evidence type="ECO:0008006" key="5">
    <source>
        <dbReference type="Google" id="ProtNLM"/>
    </source>
</evidence>
<evidence type="ECO:0000256" key="1">
    <source>
        <dbReference type="ARBA" id="ARBA00009820"/>
    </source>
</evidence>
<reference evidence="3 4" key="1">
    <citation type="submission" date="2018-07" db="EMBL/GenBank/DDBJ databases">
        <title>Genome analysis of Larkinella rosea.</title>
        <authorList>
            <person name="Zhou Z."/>
            <person name="Wang G."/>
        </authorList>
    </citation>
    <scope>NUCLEOTIDE SEQUENCE [LARGE SCALE GENOMIC DNA]</scope>
    <source>
        <strain evidence="4">zzj9</strain>
    </source>
</reference>
<dbReference type="Gene3D" id="2.120.10.30">
    <property type="entry name" value="TolB, C-terminal domain"/>
    <property type="match status" value="2"/>
</dbReference>
<dbReference type="PANTHER" id="PTHR36842">
    <property type="entry name" value="PROTEIN TOLB HOMOLOG"/>
    <property type="match status" value="1"/>
</dbReference>
<dbReference type="OrthoDB" id="9815657at2"/>
<dbReference type="Pfam" id="PF07676">
    <property type="entry name" value="PD40"/>
    <property type="match status" value="1"/>
</dbReference>
<dbReference type="AlphaFoldDB" id="A0A368JCV6"/>
<dbReference type="RefSeq" id="WP_114410146.1">
    <property type="nucleotide sequence ID" value="NZ_QOWE01000044.1"/>
</dbReference>
<protein>
    <recommendedName>
        <fullName evidence="5">Fibronectin type-III domain-containing protein</fullName>
    </recommendedName>
</protein>
<accession>A0A368JCV6</accession>
<evidence type="ECO:0000313" key="4">
    <source>
        <dbReference type="Proteomes" id="UP000253383"/>
    </source>
</evidence>
<dbReference type="GO" id="GO:0030246">
    <property type="term" value="F:carbohydrate binding"/>
    <property type="evidence" value="ECO:0007669"/>
    <property type="project" value="InterPro"/>
</dbReference>
<keyword evidence="2" id="KW-0732">Signal</keyword>
<comment type="caution">
    <text evidence="3">The sequence shown here is derived from an EMBL/GenBank/DDBJ whole genome shotgun (WGS) entry which is preliminary data.</text>
</comment>
<dbReference type="Proteomes" id="UP000253383">
    <property type="component" value="Unassembled WGS sequence"/>
</dbReference>
<dbReference type="EMBL" id="QOWE01000044">
    <property type="protein sequence ID" value="RCR65498.1"/>
    <property type="molecule type" value="Genomic_DNA"/>
</dbReference>
<dbReference type="SUPFAM" id="SSF49452">
    <property type="entry name" value="Starch-binding domain-like"/>
    <property type="match status" value="1"/>
</dbReference>
<feature type="chain" id="PRO_5017000418" description="Fibronectin type-III domain-containing protein" evidence="2">
    <location>
        <begin position="20"/>
        <end position="492"/>
    </location>
</feature>
<dbReference type="InterPro" id="IPR013784">
    <property type="entry name" value="Carb-bd-like_fold"/>
</dbReference>
<evidence type="ECO:0000313" key="3">
    <source>
        <dbReference type="EMBL" id="RCR65498.1"/>
    </source>
</evidence>